<keyword evidence="5" id="KW-0812">Transmembrane</keyword>
<comment type="similarity">
    <text evidence="2">Belongs to the flavin monoamine oxidase family.</text>
</comment>
<evidence type="ECO:0000256" key="2">
    <source>
        <dbReference type="ARBA" id="ARBA00005995"/>
    </source>
</evidence>
<dbReference type="PANTHER" id="PTHR43563:SF1">
    <property type="entry name" value="AMINE OXIDASE [FLAVIN-CONTAINING] B"/>
    <property type="match status" value="1"/>
</dbReference>
<dbReference type="GO" id="GO:0005741">
    <property type="term" value="C:mitochondrial outer membrane"/>
    <property type="evidence" value="ECO:0007669"/>
    <property type="project" value="UniProtKB-SubCell"/>
</dbReference>
<feature type="transmembrane region" description="Helical" evidence="5">
    <location>
        <begin position="453"/>
        <end position="474"/>
    </location>
</feature>
<dbReference type="Pfam" id="PF13450">
    <property type="entry name" value="NAD_binding_8"/>
    <property type="match status" value="1"/>
</dbReference>
<accession>A0A6P4F261</accession>
<evidence type="ECO:0000259" key="6">
    <source>
        <dbReference type="Pfam" id="PF01593"/>
    </source>
</evidence>
<dbReference type="GO" id="GO:0097621">
    <property type="term" value="F:monoamine oxidase activity"/>
    <property type="evidence" value="ECO:0007669"/>
    <property type="project" value="UniProtKB-EC"/>
</dbReference>
<dbReference type="RefSeq" id="XP_016981403.1">
    <property type="nucleotide sequence ID" value="XM_017125914.1"/>
</dbReference>
<proteinExistence type="inferred from homology"/>
<evidence type="ECO:0000256" key="5">
    <source>
        <dbReference type="SAM" id="Phobius"/>
    </source>
</evidence>
<organism evidence="7">
    <name type="scientific">Drosophila rhopaloa</name>
    <name type="common">Fruit fly</name>
    <dbReference type="NCBI Taxonomy" id="1041015"/>
    <lineage>
        <taxon>Eukaryota</taxon>
        <taxon>Metazoa</taxon>
        <taxon>Ecdysozoa</taxon>
        <taxon>Arthropoda</taxon>
        <taxon>Hexapoda</taxon>
        <taxon>Insecta</taxon>
        <taxon>Pterygota</taxon>
        <taxon>Neoptera</taxon>
        <taxon>Endopterygota</taxon>
        <taxon>Diptera</taxon>
        <taxon>Brachycera</taxon>
        <taxon>Muscomorpha</taxon>
        <taxon>Ephydroidea</taxon>
        <taxon>Drosophilidae</taxon>
        <taxon>Drosophila</taxon>
        <taxon>Sophophora</taxon>
    </lineage>
</organism>
<keyword evidence="5" id="KW-1133">Transmembrane helix</keyword>
<dbReference type="InterPro" id="IPR002937">
    <property type="entry name" value="Amino_oxidase"/>
</dbReference>
<protein>
    <recommendedName>
        <fullName evidence="3">monoamine oxidase</fullName>
        <ecNumber evidence="3">1.4.3.4</ecNumber>
    </recommendedName>
</protein>
<dbReference type="RefSeq" id="XP_016981403.2">
    <property type="nucleotide sequence ID" value="XM_017125914.2"/>
</dbReference>
<dbReference type="PANTHER" id="PTHR43563">
    <property type="entry name" value="AMINE OXIDASE"/>
    <property type="match status" value="1"/>
</dbReference>
<evidence type="ECO:0000256" key="3">
    <source>
        <dbReference type="ARBA" id="ARBA00012804"/>
    </source>
</evidence>
<evidence type="ECO:0000313" key="7">
    <source>
        <dbReference type="RefSeq" id="XP_016981403.1"/>
    </source>
</evidence>
<gene>
    <name evidence="7" type="primary">LOC108046305</name>
</gene>
<name>A0A6P4F261_DRORH</name>
<comment type="subcellular location">
    <subcellularLocation>
        <location evidence="1">Mitochondrion outer membrane</location>
        <topology evidence="1">Single-pass type IV membrane protein</topology>
        <orientation evidence="1">Cytoplasmic side</orientation>
    </subcellularLocation>
</comment>
<feature type="domain" description="Amine oxidase" evidence="6">
    <location>
        <begin position="114"/>
        <end position="411"/>
    </location>
</feature>
<dbReference type="OMA" id="MEQHICH"/>
<sequence>MDLPFGTQTPELDVLIVGAGLSGLASALKIQTKESTLKVRIIEASDRLGGQLGQNAIRFVDGEQKDMLDFLTLIQLSPRRRRSDNDRLRRCWDLDRGLTALPAKFELGRYIEMLDLRMPKFRSKRFNLRERVSNMDQHICHHLFFNKSRNFMLNLVELVCGLPANEVDYDVFMSVCSSCGGLKMLIDFYFTHPSSFYEVSTQQLIENILEQMQFTTVTLNCRAVKVEHFKNYVQVTDEREQKHTAQAVILAIPWNKVQQLEFDPRIPKAFLPPLATKSGHNPRRLITQFHLRYGKSVWAELGYSGNFLSSQPMVSGHECRMSTFCGYMLHSPEEQDDVLEDLMDALAEQFGEEMRQPLECQCSTDELSVAMHKPQTKPWHRVIWSSSSAVGTSYRSLMGGAVQSGVRAAVNALFVVRPQVVSWKDMLDERQNRTTPDGVRTGRLRGLLSRLNLYNVTFYSFFVLGLIWLLNLGYCRASAS</sequence>
<keyword evidence="5" id="KW-0472">Membrane</keyword>
<dbReference type="Gene3D" id="3.50.50.60">
    <property type="entry name" value="FAD/NAD(P)-binding domain"/>
    <property type="match status" value="1"/>
</dbReference>
<dbReference type="EC" id="1.4.3.4" evidence="3"/>
<comment type="catalytic activity">
    <reaction evidence="4">
        <text>a secondary aliphatic amine + O2 + H2O = a primary amine + an aldehyde + H2O2</text>
        <dbReference type="Rhea" id="RHEA:26414"/>
        <dbReference type="ChEBI" id="CHEBI:15377"/>
        <dbReference type="ChEBI" id="CHEBI:15379"/>
        <dbReference type="ChEBI" id="CHEBI:16240"/>
        <dbReference type="ChEBI" id="CHEBI:17478"/>
        <dbReference type="ChEBI" id="CHEBI:58855"/>
        <dbReference type="ChEBI" id="CHEBI:65296"/>
        <dbReference type="EC" id="1.4.3.4"/>
    </reaction>
</comment>
<reference evidence="7" key="1">
    <citation type="submission" date="2025-08" db="UniProtKB">
        <authorList>
            <consortium name="RefSeq"/>
        </authorList>
    </citation>
    <scope>IDENTIFICATION</scope>
</reference>
<dbReference type="InterPro" id="IPR036188">
    <property type="entry name" value="FAD/NAD-bd_sf"/>
</dbReference>
<dbReference type="Pfam" id="PF01593">
    <property type="entry name" value="Amino_oxidase"/>
    <property type="match status" value="1"/>
</dbReference>
<dbReference type="SUPFAM" id="SSF51905">
    <property type="entry name" value="FAD/NAD(P)-binding domain"/>
    <property type="match status" value="1"/>
</dbReference>
<evidence type="ECO:0000256" key="1">
    <source>
        <dbReference type="ARBA" id="ARBA00004362"/>
    </source>
</evidence>
<dbReference type="InterPro" id="IPR050703">
    <property type="entry name" value="Flavin_MAO"/>
</dbReference>
<evidence type="ECO:0000256" key="4">
    <source>
        <dbReference type="ARBA" id="ARBA00048448"/>
    </source>
</evidence>
<dbReference type="OrthoDB" id="7777654at2759"/>
<dbReference type="AlphaFoldDB" id="A0A6P4F261"/>